<dbReference type="PANTHER" id="PTHR30503:SF3">
    <property type="entry name" value="INNER MEMBRANE PROTEIN YEDI"/>
    <property type="match status" value="1"/>
</dbReference>
<dbReference type="RefSeq" id="WP_069696215.1">
    <property type="nucleotide sequence ID" value="NZ_CP043010.1"/>
</dbReference>
<sequence>MSGGLIALLDDVAALARLAAASVDDVAAGAAKAGAKAAGVVIDDAAVTPQYVSGVDPSRELPMIRRIFWGSLRNKLLIILPALLLISAFIPGIIPVILLLGGTYLCYEGAEKVWHKVRGHAEAADAPAPDRGPEAEAKVTRGAITTDFILSCEIMVIALNEVAVESLWVRAFILVVVAIIITVAVYGAVALIVKMDDIGLHLTKRDAPATQRTGHLLVAAMPKVLTVITVVGTIAMLWVGGHILLQASYDLGWHLPYDLVHKLESPVAEIPAIGGALAWLINTMCSAILGILWGSGVMVLVQAVRRVLPFGKKKSTSH</sequence>
<dbReference type="PIRSF" id="PIRSF016660">
    <property type="entry name" value="YedI"/>
    <property type="match status" value="1"/>
</dbReference>
<keyword evidence="1" id="KW-0472">Membrane</keyword>
<dbReference type="Pfam" id="PF05661">
    <property type="entry name" value="DUF808"/>
    <property type="match status" value="1"/>
</dbReference>
<protein>
    <submittedName>
        <fullName evidence="2">DUF808 domain-containing protein</fullName>
    </submittedName>
</protein>
<feature type="transmembrane region" description="Helical" evidence="1">
    <location>
        <begin position="167"/>
        <end position="193"/>
    </location>
</feature>
<gene>
    <name evidence="2" type="ORF">NL394_20400</name>
</gene>
<feature type="transmembrane region" description="Helical" evidence="1">
    <location>
        <begin position="214"/>
        <end position="239"/>
    </location>
</feature>
<evidence type="ECO:0000313" key="2">
    <source>
        <dbReference type="EMBL" id="UYV97363.1"/>
    </source>
</evidence>
<keyword evidence="3" id="KW-1185">Reference proteome</keyword>
<dbReference type="AlphaFoldDB" id="A0AAX3EIB2"/>
<feature type="transmembrane region" description="Helical" evidence="1">
    <location>
        <begin position="76"/>
        <end position="100"/>
    </location>
</feature>
<accession>A0AAX3EIB2</accession>
<evidence type="ECO:0000313" key="3">
    <source>
        <dbReference type="Proteomes" id="UP001163293"/>
    </source>
</evidence>
<dbReference type="PANTHER" id="PTHR30503">
    <property type="entry name" value="INNER MEMBRANE PROTEIN YEDI"/>
    <property type="match status" value="1"/>
</dbReference>
<dbReference type="EMBL" id="CP101185">
    <property type="protein sequence ID" value="UYV97363.1"/>
    <property type="molecule type" value="Genomic_DNA"/>
</dbReference>
<name>A0AAX3EIB2_PAEUR</name>
<dbReference type="InterPro" id="IPR008526">
    <property type="entry name" value="YedI"/>
</dbReference>
<keyword evidence="1" id="KW-0812">Transmembrane</keyword>
<reference evidence="2" key="1">
    <citation type="submission" date="2022-07" db="EMBL/GenBank/DDBJ databases">
        <authorList>
            <person name="Wu T."/>
        </authorList>
    </citation>
    <scope>NUCLEOTIDE SEQUENCE</scope>
    <source>
        <strain evidence="2">SD-1</strain>
    </source>
</reference>
<feature type="transmembrane region" description="Helical" evidence="1">
    <location>
        <begin position="276"/>
        <end position="304"/>
    </location>
</feature>
<dbReference type="Proteomes" id="UP001163293">
    <property type="component" value="Chromosome"/>
</dbReference>
<proteinExistence type="predicted"/>
<dbReference type="GO" id="GO:0005886">
    <property type="term" value="C:plasma membrane"/>
    <property type="evidence" value="ECO:0007669"/>
    <property type="project" value="TreeGrafter"/>
</dbReference>
<keyword evidence="1" id="KW-1133">Transmembrane helix</keyword>
<organism evidence="2 3">
    <name type="scientific">Paenarthrobacter ureafaciens</name>
    <dbReference type="NCBI Taxonomy" id="37931"/>
    <lineage>
        <taxon>Bacteria</taxon>
        <taxon>Bacillati</taxon>
        <taxon>Actinomycetota</taxon>
        <taxon>Actinomycetes</taxon>
        <taxon>Micrococcales</taxon>
        <taxon>Micrococcaceae</taxon>
        <taxon>Paenarthrobacter</taxon>
    </lineage>
</organism>
<evidence type="ECO:0000256" key="1">
    <source>
        <dbReference type="SAM" id="Phobius"/>
    </source>
</evidence>